<dbReference type="HOGENOM" id="CLU_027402_15_1_7"/>
<dbReference type="PANTHER" id="PTHR35004">
    <property type="entry name" value="TRANSPOSASE RV3428C-RELATED"/>
    <property type="match status" value="1"/>
</dbReference>
<dbReference type="NCBIfam" id="NF033577">
    <property type="entry name" value="transpos_IS481"/>
    <property type="match status" value="1"/>
</dbReference>
<dbReference type="eggNOG" id="COG3587">
    <property type="taxonomic scope" value="Bacteria"/>
</dbReference>
<evidence type="ECO:0000313" key="3">
    <source>
        <dbReference type="Proteomes" id="UP000002534"/>
    </source>
</evidence>
<accession>Q3A0Z3</accession>
<dbReference type="InterPro" id="IPR045572">
    <property type="entry name" value="RE_endonuc_C"/>
</dbReference>
<dbReference type="GO" id="GO:0015668">
    <property type="term" value="F:type III site-specific deoxyribonuclease activity"/>
    <property type="evidence" value="ECO:0007669"/>
    <property type="project" value="InterPro"/>
</dbReference>
<dbReference type="SUPFAM" id="SSF53098">
    <property type="entry name" value="Ribonuclease H-like"/>
    <property type="match status" value="1"/>
</dbReference>
<organism evidence="2 3">
    <name type="scientific">Syntrophotalea carbinolica (strain DSM 2380 / NBRC 103641 / GraBd1)</name>
    <name type="common">Pelobacter carbinolicus</name>
    <dbReference type="NCBI Taxonomy" id="338963"/>
    <lineage>
        <taxon>Bacteria</taxon>
        <taxon>Pseudomonadati</taxon>
        <taxon>Thermodesulfobacteriota</taxon>
        <taxon>Desulfuromonadia</taxon>
        <taxon>Desulfuromonadales</taxon>
        <taxon>Syntrophotaleaceae</taxon>
        <taxon>Syntrophotalea</taxon>
    </lineage>
</organism>
<proteinExistence type="predicted"/>
<name>Q3A0Z3_SYNC1</name>
<reference evidence="2 3" key="2">
    <citation type="journal article" date="2012" name="BMC Genomics">
        <title>The genome of Pelobacter carbinolicus reveals surprising metabolic capabilities and physiological features.</title>
        <authorList>
            <person name="Aklujkar M."/>
            <person name="Haveman S.A."/>
            <person name="Didonato R.Jr."/>
            <person name="Chertkov O."/>
            <person name="Han C.S."/>
            <person name="Land M.L."/>
            <person name="Brown P."/>
            <person name="Lovley D.R."/>
        </authorList>
    </citation>
    <scope>NUCLEOTIDE SEQUENCE [LARGE SCALE GENOMIC DNA]</scope>
    <source>
        <strain evidence="3">DSM 2380 / NBRC 103641 / GraBd1</strain>
    </source>
</reference>
<dbReference type="PROSITE" id="PS50994">
    <property type="entry name" value="INTEGRASE"/>
    <property type="match status" value="1"/>
</dbReference>
<dbReference type="InterPro" id="IPR036397">
    <property type="entry name" value="RNaseH_sf"/>
</dbReference>
<evidence type="ECO:0000313" key="2">
    <source>
        <dbReference type="EMBL" id="ABA89964.1"/>
    </source>
</evidence>
<dbReference type="InterPro" id="IPR001584">
    <property type="entry name" value="Integrase_cat-core"/>
</dbReference>
<dbReference type="SUPFAM" id="SSF46689">
    <property type="entry name" value="Homeodomain-like"/>
    <property type="match status" value="1"/>
</dbReference>
<dbReference type="KEGG" id="pca:Pcar_2728"/>
<dbReference type="InterPro" id="IPR047656">
    <property type="entry name" value="IS481-like_transpos"/>
</dbReference>
<dbReference type="Pfam" id="PF13683">
    <property type="entry name" value="rve_3"/>
    <property type="match status" value="1"/>
</dbReference>
<dbReference type="InterPro" id="IPR012337">
    <property type="entry name" value="RNaseH-like_sf"/>
</dbReference>
<dbReference type="GO" id="GO:0015074">
    <property type="term" value="P:DNA integration"/>
    <property type="evidence" value="ECO:0007669"/>
    <property type="project" value="InterPro"/>
</dbReference>
<gene>
    <name evidence="2" type="ordered locus">Pcar_2728</name>
</gene>
<dbReference type="STRING" id="338963.Pcar_2728"/>
<keyword evidence="3" id="KW-1185">Reference proteome</keyword>
<sequence>MTIRLHANATTTPKIRRYIQESEKSHKALAKELGISIDTVRRWRKRDDVHDRSHTAHRLNTTMTEAQEAVVIELRRSLLLSLDDLLVVTREFVNADVSRAGLDRCLRRHGVSRLADLIPKEETANNKPKTFKNYDPGFVHVDIKYLPQMPDETSRRYLFVGIDRATRWVYLEVCKSKSAQAAKGFLNRLVAKAPFVIKKLLTDNDKAFTDRFSTAGERKPTGNHVFDKTCVQHGIEHRLIPPRHPQTNGMVERFNGRISEVLATTRFDSAENLEQTLLRYGYLYNQHIPQRALGHKTPIQALKDWQKKKPKLFRKQVRNHAGPDNYAITDSKVERDFVKELDTSKEVVVYAKLPRGFLIPTPVGDYNPDWAISFKEGSVKYVYFVAETKGSMSTMQLRALEEKKIDCARRFFENLNEKLKPEHVKYSVVDSFGKLMELVVG</sequence>
<dbReference type="GO" id="GO:0003676">
    <property type="term" value="F:nucleic acid binding"/>
    <property type="evidence" value="ECO:0007669"/>
    <property type="project" value="InterPro"/>
</dbReference>
<dbReference type="EMBL" id="CP000142">
    <property type="protein sequence ID" value="ABA89964.1"/>
    <property type="molecule type" value="Genomic_DNA"/>
</dbReference>
<evidence type="ECO:0000259" key="1">
    <source>
        <dbReference type="PROSITE" id="PS50994"/>
    </source>
</evidence>
<dbReference type="AlphaFoldDB" id="Q3A0Z3"/>
<dbReference type="Pfam" id="PF19778">
    <property type="entry name" value="RE_endonuc"/>
    <property type="match status" value="1"/>
</dbReference>
<dbReference type="Proteomes" id="UP000002534">
    <property type="component" value="Chromosome"/>
</dbReference>
<dbReference type="Gene3D" id="3.30.420.10">
    <property type="entry name" value="Ribonuclease H-like superfamily/Ribonuclease H"/>
    <property type="match status" value="1"/>
</dbReference>
<dbReference type="PANTHER" id="PTHR35004:SF7">
    <property type="entry name" value="INTEGRASE PROTEIN"/>
    <property type="match status" value="1"/>
</dbReference>
<dbReference type="InterPro" id="IPR009057">
    <property type="entry name" value="Homeodomain-like_sf"/>
</dbReference>
<feature type="domain" description="Integrase catalytic" evidence="1">
    <location>
        <begin position="124"/>
        <end position="306"/>
    </location>
</feature>
<dbReference type="eggNOG" id="COG2801">
    <property type="taxonomic scope" value="Bacteria"/>
</dbReference>
<reference evidence="3" key="1">
    <citation type="submission" date="2005-10" db="EMBL/GenBank/DDBJ databases">
        <title>Complete sequence of Pelobacter carbinolicus DSM 2380.</title>
        <authorList>
            <person name="Copeland A."/>
            <person name="Lucas S."/>
            <person name="Lapidus A."/>
            <person name="Barry K."/>
            <person name="Detter J.C."/>
            <person name="Glavina T."/>
            <person name="Hammon N."/>
            <person name="Israni S."/>
            <person name="Pitluck S."/>
            <person name="Chertkov O."/>
            <person name="Schmutz J."/>
            <person name="Larimer F."/>
            <person name="Land M."/>
            <person name="Kyrpides N."/>
            <person name="Ivanova N."/>
            <person name="Richardson P."/>
        </authorList>
    </citation>
    <scope>NUCLEOTIDE SEQUENCE [LARGE SCALE GENOMIC DNA]</scope>
    <source>
        <strain evidence="3">DSM 2380 / NBRC 103641 / GraBd1</strain>
    </source>
</reference>
<protein>
    <submittedName>
        <fullName evidence="2">Transposase of ISPca3, IS481 family</fullName>
    </submittedName>
</protein>